<dbReference type="InterPro" id="IPR009057">
    <property type="entry name" value="Homeodomain-like_sf"/>
</dbReference>
<dbReference type="SUPFAM" id="SSF46689">
    <property type="entry name" value="Homeodomain-like"/>
    <property type="match status" value="1"/>
</dbReference>
<comment type="similarity">
    <text evidence="2">Belongs to the paired homeobox family.</text>
</comment>
<proteinExistence type="inferred from homology"/>
<dbReference type="PANTHER" id="PTHR46639:SF4">
    <property type="entry name" value="DIENCEPHALON_MESENCEPHALON HOMEOBOX PROTEIN 1-B-LIKE"/>
    <property type="match status" value="1"/>
</dbReference>
<dbReference type="Gene3D" id="1.10.10.60">
    <property type="entry name" value="Homeodomain-like"/>
    <property type="match status" value="1"/>
</dbReference>
<evidence type="ECO:0000259" key="9">
    <source>
        <dbReference type="PROSITE" id="PS50071"/>
    </source>
</evidence>
<feature type="DNA-binding region" description="Homeobox" evidence="6">
    <location>
        <begin position="53"/>
        <end position="112"/>
    </location>
</feature>
<evidence type="ECO:0000313" key="11">
    <source>
        <dbReference type="EMBL" id="CAL1528271.1"/>
    </source>
</evidence>
<dbReference type="PROSITE" id="PS00027">
    <property type="entry name" value="HOMEOBOX_1"/>
    <property type="match status" value="1"/>
</dbReference>
<keyword evidence="5 6" id="KW-0539">Nucleus</keyword>
<evidence type="ECO:0000256" key="6">
    <source>
        <dbReference type="PROSITE-ProRule" id="PRU00108"/>
    </source>
</evidence>
<accession>A0AAV2H3P7</accession>
<dbReference type="PANTHER" id="PTHR46639">
    <property type="entry name" value="DIENCEPHALON/MESENCEPHALON HOMEOBOX PROTEIN 1"/>
    <property type="match status" value="1"/>
</dbReference>
<feature type="compositionally biased region" description="Acidic residues" evidence="8">
    <location>
        <begin position="157"/>
        <end position="173"/>
    </location>
</feature>
<feature type="domain" description="Homeobox" evidence="9">
    <location>
        <begin position="51"/>
        <end position="111"/>
    </location>
</feature>
<dbReference type="GO" id="GO:0005634">
    <property type="term" value="C:nucleus"/>
    <property type="evidence" value="ECO:0007669"/>
    <property type="project" value="UniProtKB-SubCell"/>
</dbReference>
<dbReference type="Proteomes" id="UP001497497">
    <property type="component" value="Unassembled WGS sequence"/>
</dbReference>
<keyword evidence="12" id="KW-1185">Reference proteome</keyword>
<evidence type="ECO:0000256" key="3">
    <source>
        <dbReference type="ARBA" id="ARBA00023125"/>
    </source>
</evidence>
<comment type="subcellular location">
    <subcellularLocation>
        <location evidence="1 6 7">Nucleus</location>
    </subcellularLocation>
</comment>
<dbReference type="InterPro" id="IPR052488">
    <property type="entry name" value="DMBX_homeobox"/>
</dbReference>
<feature type="compositionally biased region" description="Basic and acidic residues" evidence="8">
    <location>
        <begin position="231"/>
        <end position="240"/>
    </location>
</feature>
<dbReference type="PROSITE" id="PS50803">
    <property type="entry name" value="OAR"/>
    <property type="match status" value="1"/>
</dbReference>
<sequence>MQGYGAFGLQFQSPHPFFGLPPPTHPLHLTSPFFFGQYPDILFDARYGAHRKQRRSRTAFTNQQLGALEKTFSKTHYPDVVMRERLAMITNLPEARIQVWFKNRRAKYRKKQRGVRPPTQNGVTSGASADDKPDVTAGDDVSKDDSCKDSSYSHSDDEVDESENADVDDESPDVEVTSVCGQDEVAGRDEDDDDRPPRRPISATDLRVHVSEGDSPKTRDSPGLKTFRPLSRQDKDDEGKSIITSHYTDPDYRFQVPGTAAYHPYHLSTGLTQPLGFINVAQKDISAPAALHKPAAGAPATHNLPFSLSQSLPSHLPTLPPPGLSSSHLTRPTSLSSSLPLASSPTGSLLTSHIPNFTPWSSYYSASQLHDILMRYPFRHEGQLRLPTTVASGKDAMLTSSIESLRLRARHHAACMGILDGVSRT</sequence>
<dbReference type="FunFam" id="1.10.10.60:FF:000551">
    <property type="entry name" value="Predicted protein"/>
    <property type="match status" value="1"/>
</dbReference>
<evidence type="ECO:0000256" key="1">
    <source>
        <dbReference type="ARBA" id="ARBA00004123"/>
    </source>
</evidence>
<dbReference type="EMBL" id="CAXITT010000029">
    <property type="protein sequence ID" value="CAL1528271.1"/>
    <property type="molecule type" value="Genomic_DNA"/>
</dbReference>
<evidence type="ECO:0000259" key="10">
    <source>
        <dbReference type="PROSITE" id="PS50803"/>
    </source>
</evidence>
<feature type="region of interest" description="Disordered" evidence="8">
    <location>
        <begin position="108"/>
        <end position="245"/>
    </location>
</feature>
<protein>
    <submittedName>
        <fullName evidence="11">Uncharacterized protein</fullName>
    </submittedName>
</protein>
<dbReference type="GO" id="GO:0000981">
    <property type="term" value="F:DNA-binding transcription factor activity, RNA polymerase II-specific"/>
    <property type="evidence" value="ECO:0007669"/>
    <property type="project" value="InterPro"/>
</dbReference>
<dbReference type="Pfam" id="PF00046">
    <property type="entry name" value="Homeodomain"/>
    <property type="match status" value="1"/>
</dbReference>
<keyword evidence="4 6" id="KW-0371">Homeobox</keyword>
<evidence type="ECO:0000256" key="7">
    <source>
        <dbReference type="RuleBase" id="RU000682"/>
    </source>
</evidence>
<dbReference type="GO" id="GO:0000977">
    <property type="term" value="F:RNA polymerase II transcription regulatory region sequence-specific DNA binding"/>
    <property type="evidence" value="ECO:0007669"/>
    <property type="project" value="TreeGrafter"/>
</dbReference>
<organism evidence="11 12">
    <name type="scientific">Lymnaea stagnalis</name>
    <name type="common">Great pond snail</name>
    <name type="synonym">Helix stagnalis</name>
    <dbReference type="NCBI Taxonomy" id="6523"/>
    <lineage>
        <taxon>Eukaryota</taxon>
        <taxon>Metazoa</taxon>
        <taxon>Spiralia</taxon>
        <taxon>Lophotrochozoa</taxon>
        <taxon>Mollusca</taxon>
        <taxon>Gastropoda</taxon>
        <taxon>Heterobranchia</taxon>
        <taxon>Euthyneura</taxon>
        <taxon>Panpulmonata</taxon>
        <taxon>Hygrophila</taxon>
        <taxon>Lymnaeoidea</taxon>
        <taxon>Lymnaeidae</taxon>
        <taxon>Lymnaea</taxon>
    </lineage>
</organism>
<dbReference type="InterPro" id="IPR017970">
    <property type="entry name" value="Homeobox_CS"/>
</dbReference>
<comment type="caution">
    <text evidence="11">The sequence shown here is derived from an EMBL/GenBank/DDBJ whole genome shotgun (WGS) entry which is preliminary data.</text>
</comment>
<feature type="region of interest" description="Disordered" evidence="8">
    <location>
        <begin position="312"/>
        <end position="341"/>
    </location>
</feature>
<feature type="compositionally biased region" description="Basic and acidic residues" evidence="8">
    <location>
        <begin position="206"/>
        <end position="222"/>
    </location>
</feature>
<feature type="domain" description="OAR" evidence="10">
    <location>
        <begin position="400"/>
        <end position="413"/>
    </location>
</feature>
<evidence type="ECO:0000256" key="8">
    <source>
        <dbReference type="SAM" id="MobiDB-lite"/>
    </source>
</evidence>
<evidence type="ECO:0000256" key="4">
    <source>
        <dbReference type="ARBA" id="ARBA00023155"/>
    </source>
</evidence>
<name>A0AAV2H3P7_LYMST</name>
<dbReference type="CDD" id="cd00086">
    <property type="entry name" value="homeodomain"/>
    <property type="match status" value="1"/>
</dbReference>
<dbReference type="PROSITE" id="PS50071">
    <property type="entry name" value="HOMEOBOX_2"/>
    <property type="match status" value="1"/>
</dbReference>
<dbReference type="SMART" id="SM00389">
    <property type="entry name" value="HOX"/>
    <property type="match status" value="1"/>
</dbReference>
<evidence type="ECO:0000313" key="12">
    <source>
        <dbReference type="Proteomes" id="UP001497497"/>
    </source>
</evidence>
<dbReference type="InterPro" id="IPR003654">
    <property type="entry name" value="OAR_dom"/>
</dbReference>
<gene>
    <name evidence="11" type="ORF">GSLYS_00002441001</name>
</gene>
<reference evidence="11 12" key="1">
    <citation type="submission" date="2024-04" db="EMBL/GenBank/DDBJ databases">
        <authorList>
            <consortium name="Genoscope - CEA"/>
            <person name="William W."/>
        </authorList>
    </citation>
    <scope>NUCLEOTIDE SEQUENCE [LARGE SCALE GENOMIC DNA]</scope>
</reference>
<evidence type="ECO:0000256" key="5">
    <source>
        <dbReference type="ARBA" id="ARBA00023242"/>
    </source>
</evidence>
<keyword evidence="3 6" id="KW-0238">DNA-binding</keyword>
<feature type="compositionally biased region" description="Basic and acidic residues" evidence="8">
    <location>
        <begin position="129"/>
        <end position="148"/>
    </location>
</feature>
<evidence type="ECO:0000256" key="2">
    <source>
        <dbReference type="ARBA" id="ARBA00005733"/>
    </source>
</evidence>
<dbReference type="InterPro" id="IPR001356">
    <property type="entry name" value="HD"/>
</dbReference>
<feature type="compositionally biased region" description="Low complexity" evidence="8">
    <location>
        <begin position="324"/>
        <end position="341"/>
    </location>
</feature>
<feature type="compositionally biased region" description="Polar residues" evidence="8">
    <location>
        <begin position="118"/>
        <end position="127"/>
    </location>
</feature>
<dbReference type="AlphaFoldDB" id="A0AAV2H3P7"/>